<dbReference type="Pfam" id="PF13563">
    <property type="entry name" value="2_5_RNA_ligase2"/>
    <property type="match status" value="1"/>
</dbReference>
<keyword evidence="1" id="KW-0436">Ligase</keyword>
<dbReference type="OrthoDB" id="1951600at2"/>
<dbReference type="SUPFAM" id="SSF55144">
    <property type="entry name" value="LigT-like"/>
    <property type="match status" value="1"/>
</dbReference>
<keyword evidence="2" id="KW-1185">Reference proteome</keyword>
<evidence type="ECO:0000313" key="1">
    <source>
        <dbReference type="EMBL" id="SMO70857.1"/>
    </source>
</evidence>
<dbReference type="PANTHER" id="PTHR40037:SF1">
    <property type="entry name" value="PHOSPHOESTERASE SAOUHSC_00951-RELATED"/>
    <property type="match status" value="1"/>
</dbReference>
<accession>A0A521DGK8</accession>
<proteinExistence type="predicted"/>
<dbReference type="Gene3D" id="3.90.1140.10">
    <property type="entry name" value="Cyclic phosphodiesterase"/>
    <property type="match status" value="1"/>
</dbReference>
<dbReference type="InterPro" id="IPR050580">
    <property type="entry name" value="2H_phosphoesterase_YjcG-like"/>
</dbReference>
<dbReference type="InterPro" id="IPR009097">
    <property type="entry name" value="Cyclic_Pdiesterase"/>
</dbReference>
<dbReference type="PANTHER" id="PTHR40037">
    <property type="entry name" value="PHOSPHOESTERASE YJCG-RELATED"/>
    <property type="match status" value="1"/>
</dbReference>
<sequence>MSSNFNKPLFFVGVIPDETLQNKIQELKHYVKDTYHSSHSLNAPPHITLLSPFRTDADHTQELHLLLEVFAQAYEPFEVSLDGFATFPPRVIFIDVDKSEPLMTLQEKLEELARSKEELFSYGYKERPYHPHMTLAFKDLTKANFHRAWKEFKDREFDESFKVDKLSLLKHDGERWEVEKEFELGK</sequence>
<reference evidence="1 2" key="1">
    <citation type="submission" date="2017-05" db="EMBL/GenBank/DDBJ databases">
        <authorList>
            <person name="Varghese N."/>
            <person name="Submissions S."/>
        </authorList>
    </citation>
    <scope>NUCLEOTIDE SEQUENCE [LARGE SCALE GENOMIC DNA]</scope>
    <source>
        <strain evidence="1 2">DSM 21985</strain>
    </source>
</reference>
<evidence type="ECO:0000313" key="2">
    <source>
        <dbReference type="Proteomes" id="UP000317557"/>
    </source>
</evidence>
<dbReference type="GO" id="GO:0016874">
    <property type="term" value="F:ligase activity"/>
    <property type="evidence" value="ECO:0007669"/>
    <property type="project" value="UniProtKB-KW"/>
</dbReference>
<dbReference type="EMBL" id="FXTP01000008">
    <property type="protein sequence ID" value="SMO70857.1"/>
    <property type="molecule type" value="Genomic_DNA"/>
</dbReference>
<dbReference type="Proteomes" id="UP000317557">
    <property type="component" value="Unassembled WGS sequence"/>
</dbReference>
<dbReference type="AlphaFoldDB" id="A0A521DGK8"/>
<dbReference type="RefSeq" id="WP_142454621.1">
    <property type="nucleotide sequence ID" value="NZ_FXTP01000008.1"/>
</dbReference>
<name>A0A521DGK8_9BACT</name>
<gene>
    <name evidence="1" type="ORF">SAMN06265219_108163</name>
</gene>
<organism evidence="1 2">
    <name type="scientific">Gracilimonas mengyeensis</name>
    <dbReference type="NCBI Taxonomy" id="1302730"/>
    <lineage>
        <taxon>Bacteria</taxon>
        <taxon>Pseudomonadati</taxon>
        <taxon>Balneolota</taxon>
        <taxon>Balneolia</taxon>
        <taxon>Balneolales</taxon>
        <taxon>Balneolaceae</taxon>
        <taxon>Gracilimonas</taxon>
    </lineage>
</organism>
<protein>
    <submittedName>
        <fullName evidence="1">2'-5' RNA ligase</fullName>
    </submittedName>
</protein>